<comment type="cofactor">
    <cofactor evidence="1">
        <name>FMN</name>
        <dbReference type="ChEBI" id="CHEBI:58210"/>
    </cofactor>
</comment>
<dbReference type="EMBL" id="CP015221">
    <property type="protein sequence ID" value="AMY26176.1"/>
    <property type="molecule type" value="Genomic_DNA"/>
</dbReference>
<comment type="cofactor">
    <cofactor evidence="2 16">
        <name>heme</name>
        <dbReference type="ChEBI" id="CHEBI:30413"/>
    </cofactor>
</comment>
<dbReference type="InterPro" id="IPR050121">
    <property type="entry name" value="Cytochrome_P450_monoxygenase"/>
</dbReference>
<keyword evidence="18" id="KW-0614">Plasmid</keyword>
<dbReference type="Pfam" id="PF00067">
    <property type="entry name" value="p450"/>
    <property type="match status" value="1"/>
</dbReference>
<evidence type="ECO:0000256" key="3">
    <source>
        <dbReference type="ARBA" id="ARBA00001974"/>
    </source>
</evidence>
<evidence type="ECO:0000256" key="9">
    <source>
        <dbReference type="ARBA" id="ARBA00022643"/>
    </source>
</evidence>
<geneLocation type="plasmid" evidence="18 19">
    <name>unnamed1</name>
</geneLocation>
<dbReference type="PATRIC" id="fig|1653479.3.peg.4984"/>
<evidence type="ECO:0000256" key="17">
    <source>
        <dbReference type="RuleBase" id="RU000461"/>
    </source>
</evidence>
<dbReference type="PANTHER" id="PTHR24305:SF166">
    <property type="entry name" value="CYTOCHROME P450 12A4, MITOCHONDRIAL-RELATED"/>
    <property type="match status" value="1"/>
</dbReference>
<keyword evidence="14 16" id="KW-0408">Iron</keyword>
<reference evidence="18 19" key="1">
    <citation type="journal article" date="2016" name="Genome Announc.">
        <title>Complete Genome and Plasmid Sequences for Rhodococcus fascians D188 and Draft Sequences for Rhodococcus Isolates PBTS 1 and PBTS 2.</title>
        <authorList>
            <person name="Stamler R.A."/>
            <person name="Vereecke D."/>
            <person name="Zhang Y."/>
            <person name="Schilkey F."/>
            <person name="Devitt N."/>
            <person name="Randall J.J."/>
        </authorList>
    </citation>
    <scope>NUCLEOTIDE SEQUENCE [LARGE SCALE GENOMIC DNA]</scope>
    <source>
        <strain evidence="18 19">PBTS2</strain>
        <plasmid evidence="18">unnamed1</plasmid>
    </source>
</reference>
<evidence type="ECO:0000313" key="19">
    <source>
        <dbReference type="Proteomes" id="UP000076038"/>
    </source>
</evidence>
<evidence type="ECO:0000256" key="2">
    <source>
        <dbReference type="ARBA" id="ARBA00001971"/>
    </source>
</evidence>
<evidence type="ECO:0000256" key="5">
    <source>
        <dbReference type="ARBA" id="ARBA00010617"/>
    </source>
</evidence>
<evidence type="ECO:0000256" key="4">
    <source>
        <dbReference type="ARBA" id="ARBA00010018"/>
    </source>
</evidence>
<dbReference type="Proteomes" id="UP000076038">
    <property type="component" value="Plasmid unnamed1"/>
</dbReference>
<dbReference type="InterPro" id="IPR017972">
    <property type="entry name" value="Cyt_P450_CS"/>
</dbReference>
<evidence type="ECO:0000256" key="16">
    <source>
        <dbReference type="PIRSR" id="PIRSR602401-1"/>
    </source>
</evidence>
<dbReference type="SUPFAM" id="SSF48264">
    <property type="entry name" value="Cytochrome P450"/>
    <property type="match status" value="1"/>
</dbReference>
<name>A0A143QTM1_RHOFA</name>
<evidence type="ECO:0000256" key="12">
    <source>
        <dbReference type="ARBA" id="ARBA00022857"/>
    </source>
</evidence>
<comment type="similarity">
    <text evidence="4">In the N-terminal section; belongs to the cytochrome P450 family.</text>
</comment>
<evidence type="ECO:0000256" key="14">
    <source>
        <dbReference type="ARBA" id="ARBA00023004"/>
    </source>
</evidence>
<dbReference type="GO" id="GO:0004497">
    <property type="term" value="F:monooxygenase activity"/>
    <property type="evidence" value="ECO:0007669"/>
    <property type="project" value="UniProtKB-KW"/>
</dbReference>
<dbReference type="PRINTS" id="PR00385">
    <property type="entry name" value="P450"/>
</dbReference>
<dbReference type="GO" id="GO:0016705">
    <property type="term" value="F:oxidoreductase activity, acting on paired donors, with incorporation or reduction of molecular oxygen"/>
    <property type="evidence" value="ECO:0007669"/>
    <property type="project" value="InterPro"/>
</dbReference>
<comment type="cofactor">
    <cofactor evidence="3">
        <name>FAD</name>
        <dbReference type="ChEBI" id="CHEBI:57692"/>
    </cofactor>
</comment>
<evidence type="ECO:0000256" key="8">
    <source>
        <dbReference type="ARBA" id="ARBA00022630"/>
    </source>
</evidence>
<feature type="binding site" description="axial binding residue" evidence="16">
    <location>
        <position position="426"/>
    </location>
    <ligand>
        <name>heme</name>
        <dbReference type="ChEBI" id="CHEBI:30413"/>
    </ligand>
    <ligandPart>
        <name>Fe</name>
        <dbReference type="ChEBI" id="CHEBI:18248"/>
    </ligandPart>
</feature>
<accession>A0A143QTM1</accession>
<dbReference type="PROSITE" id="PS00086">
    <property type="entry name" value="CYTOCHROME_P450"/>
    <property type="match status" value="1"/>
</dbReference>
<keyword evidence="6" id="KW-0813">Transport</keyword>
<dbReference type="PANTHER" id="PTHR24305">
    <property type="entry name" value="CYTOCHROME P450"/>
    <property type="match status" value="1"/>
</dbReference>
<evidence type="ECO:0000256" key="11">
    <source>
        <dbReference type="ARBA" id="ARBA00022827"/>
    </source>
</evidence>
<evidence type="ECO:0000256" key="10">
    <source>
        <dbReference type="ARBA" id="ARBA00022723"/>
    </source>
</evidence>
<comment type="similarity">
    <text evidence="5 17">Belongs to the cytochrome P450 family.</text>
</comment>
<dbReference type="InterPro" id="IPR001128">
    <property type="entry name" value="Cyt_P450"/>
</dbReference>
<evidence type="ECO:0000256" key="1">
    <source>
        <dbReference type="ARBA" id="ARBA00001917"/>
    </source>
</evidence>
<dbReference type="GO" id="GO:0020037">
    <property type="term" value="F:heme binding"/>
    <property type="evidence" value="ECO:0007669"/>
    <property type="project" value="InterPro"/>
</dbReference>
<keyword evidence="10 16" id="KW-0479">Metal-binding</keyword>
<reference evidence="19" key="2">
    <citation type="submission" date="2016-04" db="EMBL/GenBank/DDBJ databases">
        <title>Complete Genome and Plasmid Sequences for Rhodococcus fascians D188 and Draft Sequences for Rhodococcus spp. Isolates PBTS 1 and PBTS 2.</title>
        <authorList>
            <person name="Stamer R."/>
            <person name="Vereecke D."/>
            <person name="Zhang Y."/>
            <person name="Schilkey F."/>
            <person name="Devitt N."/>
            <person name="Randall J."/>
        </authorList>
    </citation>
    <scope>NUCLEOTIDE SEQUENCE [LARGE SCALE GENOMIC DNA]</scope>
    <source>
        <strain evidence="19">PBTS2</strain>
        <plasmid evidence="19">unnamed1</plasmid>
    </source>
</reference>
<protein>
    <submittedName>
        <fullName evidence="18">Putative bifunctional P-450/NADPH-P450 reductase 2</fullName>
    </submittedName>
</protein>
<dbReference type="FunFam" id="1.10.630.10:FF:000040">
    <property type="entry name" value="Bifunctional cytochrome P450/NADPH--P450 reductase"/>
    <property type="match status" value="1"/>
</dbReference>
<dbReference type="AlphaFoldDB" id="A0A143QTM1"/>
<keyword evidence="12" id="KW-0521">NADP</keyword>
<evidence type="ECO:0000313" key="18">
    <source>
        <dbReference type="EMBL" id="AMY26176.1"/>
    </source>
</evidence>
<dbReference type="InterPro" id="IPR036396">
    <property type="entry name" value="Cyt_P450_sf"/>
</dbReference>
<dbReference type="InterPro" id="IPR002401">
    <property type="entry name" value="Cyt_P450_E_grp-I"/>
</dbReference>
<evidence type="ECO:0000256" key="13">
    <source>
        <dbReference type="ARBA" id="ARBA00023002"/>
    </source>
</evidence>
<dbReference type="PRINTS" id="PR00463">
    <property type="entry name" value="EP450I"/>
</dbReference>
<keyword evidence="11" id="KW-0274">FAD</keyword>
<dbReference type="Gene3D" id="1.10.630.10">
    <property type="entry name" value="Cytochrome P450"/>
    <property type="match status" value="1"/>
</dbReference>
<evidence type="ECO:0000256" key="6">
    <source>
        <dbReference type="ARBA" id="ARBA00022448"/>
    </source>
</evidence>
<sequence length="478" mass="53661">MAVDQRLPTWGTLSGMEIAHTISKTLPHPRYRLPFAGDIVGLDTAKPVQKEMAMASALGGIYERKIFGHRLVVVSEPELVAEVNDEKYWAKFLALPHRKLRAIGEDGLFTAFNSEPNWHRAHAVLGPAFSKGAMRGYHEAMQESVNELLTSWDNGAGSGPVDAYDECSKLTFDVIGRCALSHDFGSFRQPVPFADAIARVLQYVNKSSNDVPIIRSVLGRRATRQHDEDLQFIRQTVDSLIEQRMSQPDSNKTAPDLLEHMLNTPDPHTGDKLTLENIRNQIITFLIAGNETTASTIAFALHFLSTRPDEMQRIRAEVDAVAPDGTDIEFENVPKLRRTRHVVDETLRLWPAAPGYFRKARERGATSLGGYEVPEGWVFVLLPQLHRSPEWGPEAHTFDPDRFATSQASDTNRRIYKPWGTGLRACIGRQFALHEAVLALASIARRYEIRADPDYQLDVREAVTMRPHGVRLSVSRRS</sequence>
<gene>
    <name evidence="18" type="primary">cypE_2</name>
    <name evidence="18" type="ORF">A3Q41_04921</name>
</gene>
<evidence type="ECO:0000256" key="7">
    <source>
        <dbReference type="ARBA" id="ARBA00022617"/>
    </source>
</evidence>
<dbReference type="GO" id="GO:0005506">
    <property type="term" value="F:iron ion binding"/>
    <property type="evidence" value="ECO:0007669"/>
    <property type="project" value="InterPro"/>
</dbReference>
<organism evidence="18 19">
    <name type="scientific">Rhodococcoides fascians</name>
    <name type="common">Rhodococcus fascians</name>
    <dbReference type="NCBI Taxonomy" id="1828"/>
    <lineage>
        <taxon>Bacteria</taxon>
        <taxon>Bacillati</taxon>
        <taxon>Actinomycetota</taxon>
        <taxon>Actinomycetes</taxon>
        <taxon>Mycobacteriales</taxon>
        <taxon>Nocardiaceae</taxon>
        <taxon>Rhodococcoides</taxon>
    </lineage>
</organism>
<keyword evidence="15 17" id="KW-0503">Monooxygenase</keyword>
<evidence type="ECO:0000256" key="15">
    <source>
        <dbReference type="ARBA" id="ARBA00023033"/>
    </source>
</evidence>
<keyword evidence="7 16" id="KW-0349">Heme</keyword>
<dbReference type="KEGG" id="rhs:A3Q41_04921"/>
<keyword evidence="8" id="KW-0285">Flavoprotein</keyword>
<keyword evidence="9" id="KW-0288">FMN</keyword>
<keyword evidence="19" id="KW-1185">Reference proteome</keyword>
<keyword evidence="13 17" id="KW-0560">Oxidoreductase</keyword>
<proteinExistence type="inferred from homology"/>